<comment type="caution">
    <text evidence="4">The sequence shown here is derived from an EMBL/GenBank/DDBJ whole genome shotgun (WGS) entry which is preliminary data.</text>
</comment>
<comment type="similarity">
    <text evidence="1">Belongs to the plant acyltransferase family.</text>
</comment>
<organism evidence="4 5">
    <name type="scientific">Eleusine coracana subsp. coracana</name>
    <dbReference type="NCBI Taxonomy" id="191504"/>
    <lineage>
        <taxon>Eukaryota</taxon>
        <taxon>Viridiplantae</taxon>
        <taxon>Streptophyta</taxon>
        <taxon>Embryophyta</taxon>
        <taxon>Tracheophyta</taxon>
        <taxon>Spermatophyta</taxon>
        <taxon>Magnoliopsida</taxon>
        <taxon>Liliopsida</taxon>
        <taxon>Poales</taxon>
        <taxon>Poaceae</taxon>
        <taxon>PACMAD clade</taxon>
        <taxon>Chloridoideae</taxon>
        <taxon>Cynodonteae</taxon>
        <taxon>Eleusininae</taxon>
        <taxon>Eleusine</taxon>
    </lineage>
</organism>
<dbReference type="Gene3D" id="3.30.559.10">
    <property type="entry name" value="Chloramphenicol acetyltransferase-like domain"/>
    <property type="match status" value="2"/>
</dbReference>
<dbReference type="GO" id="GO:0016747">
    <property type="term" value="F:acyltransferase activity, transferring groups other than amino-acyl groups"/>
    <property type="evidence" value="ECO:0007669"/>
    <property type="project" value="TreeGrafter"/>
</dbReference>
<dbReference type="InterPro" id="IPR023213">
    <property type="entry name" value="CAT-like_dom_sf"/>
</dbReference>
<keyword evidence="3" id="KW-0012">Acyltransferase</keyword>
<keyword evidence="2" id="KW-0808">Transferase</keyword>
<dbReference type="AlphaFoldDB" id="A0AAV5CE42"/>
<dbReference type="EMBL" id="BQKI01000006">
    <property type="protein sequence ID" value="GJM96306.1"/>
    <property type="molecule type" value="Genomic_DNA"/>
</dbReference>
<evidence type="ECO:0000256" key="3">
    <source>
        <dbReference type="ARBA" id="ARBA00023315"/>
    </source>
</evidence>
<protein>
    <submittedName>
        <fullName evidence="4">Uncharacterized protein</fullName>
    </submittedName>
</protein>
<reference evidence="4" key="2">
    <citation type="submission" date="2021-12" db="EMBL/GenBank/DDBJ databases">
        <title>Resequencing data analysis of finger millet.</title>
        <authorList>
            <person name="Hatakeyama M."/>
            <person name="Aluri S."/>
            <person name="Balachadran M.T."/>
            <person name="Sivarajan S.R."/>
            <person name="Poveda L."/>
            <person name="Shimizu-Inatsugi R."/>
            <person name="Schlapbach R."/>
            <person name="Sreeman S.M."/>
            <person name="Shimizu K.K."/>
        </authorList>
    </citation>
    <scope>NUCLEOTIDE SEQUENCE</scope>
</reference>
<evidence type="ECO:0000313" key="5">
    <source>
        <dbReference type="Proteomes" id="UP001054889"/>
    </source>
</evidence>
<dbReference type="PANTHER" id="PTHR31642">
    <property type="entry name" value="TRICHOTHECENE 3-O-ACETYLTRANSFERASE"/>
    <property type="match status" value="1"/>
</dbReference>
<proteinExistence type="inferred from homology"/>
<reference evidence="4" key="1">
    <citation type="journal article" date="2018" name="DNA Res.">
        <title>Multiple hybrid de novo genome assembly of finger millet, an orphan allotetraploid crop.</title>
        <authorList>
            <person name="Hatakeyama M."/>
            <person name="Aluri S."/>
            <person name="Balachadran M.T."/>
            <person name="Sivarajan S.R."/>
            <person name="Patrignani A."/>
            <person name="Gruter S."/>
            <person name="Poveda L."/>
            <person name="Shimizu-Inatsugi R."/>
            <person name="Baeten J."/>
            <person name="Francoijs K.J."/>
            <person name="Nataraja K.N."/>
            <person name="Reddy Y.A.N."/>
            <person name="Phadnis S."/>
            <person name="Ravikumar R.L."/>
            <person name="Schlapbach R."/>
            <person name="Sreeman S.M."/>
            <person name="Shimizu K.K."/>
        </authorList>
    </citation>
    <scope>NUCLEOTIDE SEQUENCE</scope>
</reference>
<gene>
    <name evidence="4" type="primary">ga13128</name>
    <name evidence="4" type="ORF">PR202_ga13128</name>
</gene>
<accession>A0AAV5CE42</accession>
<evidence type="ECO:0000256" key="2">
    <source>
        <dbReference type="ARBA" id="ARBA00022679"/>
    </source>
</evidence>
<name>A0AAV5CE42_ELECO</name>
<keyword evidence="5" id="KW-1185">Reference proteome</keyword>
<dbReference type="Proteomes" id="UP001054889">
    <property type="component" value="Unassembled WGS sequence"/>
</dbReference>
<dbReference type="PANTHER" id="PTHR31642:SF160">
    <property type="entry name" value="HXXXD-TYPE ACYL-TRANSFERASE FAMILY PROTEIN"/>
    <property type="match status" value="1"/>
</dbReference>
<dbReference type="InterPro" id="IPR050317">
    <property type="entry name" value="Plant_Fungal_Acyltransferase"/>
</dbReference>
<dbReference type="Pfam" id="PF02458">
    <property type="entry name" value="Transferase"/>
    <property type="match status" value="1"/>
</dbReference>
<sequence length="469" mass="50522">MAAVNGCGETHVRVVSRRLVKASDASVSPRVLAVSNLDLLYSNFPLSCVCFYPRPPQSGAGFAAVVASFESALPPFLNHFFPFAGRIATSRSSGLPEIHCTNEGAELVVGHAGAPLSSLDFSTMGASARAVQLPYDESSVALSVQLVSFACGGFSVAWRTSHLLVDGCALYALVGAWSEFTRHGGTLAVPVTHDRAVLRPRSPPRYAPRFGEAYTPDTGDRLVNVLTNQSFVERLYRIDARDVERLRAEASRCCYRATRMEAVSAYLWKALASLVLGAGGGGERCCRMGWWVNGRRFFALTSAYVGNVTSFAASEARAEEIRGARLPDVAARVREAVAEAANKEHFQELVDWLEDHKAERFLEAATVGLGSPTVTVTWCATFRPETDFGFGHAALAMPVTSSGRICSAYFTVAARPGGDDLFASAFVWPRLAAALESDTRRLFKPLTAEDLGFVTPSNARGLKENGIHA</sequence>
<evidence type="ECO:0000256" key="1">
    <source>
        <dbReference type="ARBA" id="ARBA00009861"/>
    </source>
</evidence>
<evidence type="ECO:0000313" key="4">
    <source>
        <dbReference type="EMBL" id="GJM96306.1"/>
    </source>
</evidence>